<dbReference type="InterPro" id="IPR010982">
    <property type="entry name" value="Lambda_DNA-bd_dom_sf"/>
</dbReference>
<dbReference type="EMBL" id="CP102780">
    <property type="protein sequence ID" value="UVA80487.1"/>
    <property type="molecule type" value="Genomic_DNA"/>
</dbReference>
<name>A0ABY5QI79_9BURK</name>
<feature type="region of interest" description="Disordered" evidence="1">
    <location>
        <begin position="1"/>
        <end position="21"/>
    </location>
</feature>
<evidence type="ECO:0000256" key="1">
    <source>
        <dbReference type="SAM" id="MobiDB-lite"/>
    </source>
</evidence>
<dbReference type="Proteomes" id="UP001058980">
    <property type="component" value="Chromosome"/>
</dbReference>
<dbReference type="InterPro" id="IPR022452">
    <property type="entry name" value="MqsA"/>
</dbReference>
<dbReference type="NCBIfam" id="TIGR03830">
    <property type="entry name" value="CxxCG_CxxCG_HTH"/>
    <property type="match status" value="1"/>
</dbReference>
<dbReference type="CDD" id="cd00093">
    <property type="entry name" value="HTH_XRE"/>
    <property type="match status" value="1"/>
</dbReference>
<dbReference type="Gene3D" id="1.10.260.40">
    <property type="entry name" value="lambda repressor-like DNA-binding domains"/>
    <property type="match status" value="1"/>
</dbReference>
<protein>
    <submittedName>
        <fullName evidence="2">Type II toxin-antitoxin system MqsA family antitoxin</fullName>
    </submittedName>
</protein>
<evidence type="ECO:0000313" key="3">
    <source>
        <dbReference type="Proteomes" id="UP001058980"/>
    </source>
</evidence>
<organism evidence="2 3">
    <name type="scientific">Pandoraea commovens</name>
    <dbReference type="NCBI Taxonomy" id="2508289"/>
    <lineage>
        <taxon>Bacteria</taxon>
        <taxon>Pseudomonadati</taxon>
        <taxon>Pseudomonadota</taxon>
        <taxon>Betaproteobacteria</taxon>
        <taxon>Burkholderiales</taxon>
        <taxon>Burkholderiaceae</taxon>
        <taxon>Pandoraea</taxon>
    </lineage>
</organism>
<dbReference type="InterPro" id="IPR032758">
    <property type="entry name" value="MqsA/HigA-2"/>
</dbReference>
<dbReference type="SUPFAM" id="SSF47413">
    <property type="entry name" value="lambda repressor-like DNA-binding domains"/>
    <property type="match status" value="1"/>
</dbReference>
<gene>
    <name evidence="2" type="ORF">NTU39_05540</name>
</gene>
<proteinExistence type="predicted"/>
<evidence type="ECO:0000313" key="2">
    <source>
        <dbReference type="EMBL" id="UVA80487.1"/>
    </source>
</evidence>
<keyword evidence="3" id="KW-1185">Reference proteome</keyword>
<dbReference type="InterPro" id="IPR022453">
    <property type="entry name" value="Znf_MqsA-type"/>
</dbReference>
<dbReference type="RefSeq" id="WP_257959419.1">
    <property type="nucleotide sequence ID" value="NZ_CP102780.1"/>
</dbReference>
<dbReference type="NCBIfam" id="TIGR03831">
    <property type="entry name" value="YgiT_finger"/>
    <property type="match status" value="1"/>
</dbReference>
<dbReference type="InterPro" id="IPR001387">
    <property type="entry name" value="Cro/C1-type_HTH"/>
</dbReference>
<dbReference type="Pfam" id="PF15731">
    <property type="entry name" value="MqsA_antitoxin"/>
    <property type="match status" value="1"/>
</dbReference>
<feature type="compositionally biased region" description="Basic and acidic residues" evidence="1">
    <location>
        <begin position="1"/>
        <end position="11"/>
    </location>
</feature>
<sequence length="214" mass="24167">MNRLSRDERDQSCPNCGSENHSELRYSDTIEYRDLVINLQDLIVTCCESCGTRWFTGAQKEHNDGLLKAGYARERDRLRQSLGLLNGQQIAQIRKTFGLSQKEASMLFGGGPKSFHKYESGEVLQSQAMDKLLKVVNAFGEKALYFLKHDHMPPVVYRMGHAGQGFIAAALEVHSPSSRWDFIEKRVGTAAADSVDVFLVPVQERKQISEEMRV</sequence>
<reference evidence="2" key="1">
    <citation type="submission" date="2022-08" db="EMBL/GenBank/DDBJ databases">
        <title>Multi-unit outbreak of Pandoraea commovens among non-cystic fibrosis intensive care patients from 2019 to 2021 in Berlin, Germany.</title>
        <authorList>
            <person name="Menzel P."/>
        </authorList>
    </citation>
    <scope>NUCLEOTIDE SEQUENCE</scope>
    <source>
        <strain evidence="2">LB-19-202-79</strain>
    </source>
</reference>
<accession>A0ABY5QI79</accession>